<dbReference type="RefSeq" id="WP_301774681.1">
    <property type="nucleotide sequence ID" value="NZ_JAGGJB010000004.1"/>
</dbReference>
<dbReference type="InterPro" id="IPR027417">
    <property type="entry name" value="P-loop_NTPase"/>
</dbReference>
<dbReference type="InterPro" id="IPR035402">
    <property type="entry name" value="DgcN-like_N"/>
</dbReference>
<dbReference type="PIRSF" id="PIRSF026760">
    <property type="entry name" value="UCP026760"/>
    <property type="match status" value="1"/>
</dbReference>
<feature type="domain" description="D-glutamate N-acetyltransferase-like C-terminal" evidence="1">
    <location>
        <begin position="134"/>
        <end position="331"/>
    </location>
</feature>
<evidence type="ECO:0000259" key="1">
    <source>
        <dbReference type="Pfam" id="PF07755"/>
    </source>
</evidence>
<proteinExistence type="predicted"/>
<dbReference type="PANTHER" id="PTHR40690:SF1">
    <property type="entry name" value="DUF1611 DOMAIN-CONTAINING PROTEIN"/>
    <property type="match status" value="1"/>
</dbReference>
<dbReference type="EMBL" id="JAGGJB010000004">
    <property type="protein sequence ID" value="MDN7124886.1"/>
    <property type="molecule type" value="Genomic_DNA"/>
</dbReference>
<gene>
    <name evidence="3" type="ORF">J6I90_08325</name>
</gene>
<protein>
    <submittedName>
        <fullName evidence="3">DUF1611 domain-containing protein</fullName>
    </submittedName>
</protein>
<evidence type="ECO:0000313" key="3">
    <source>
        <dbReference type="EMBL" id="MDN7124886.1"/>
    </source>
</evidence>
<dbReference type="Pfam" id="PF17396">
    <property type="entry name" value="DUF1611_N"/>
    <property type="match status" value="1"/>
</dbReference>
<dbReference type="Gene3D" id="3.40.50.300">
    <property type="entry name" value="P-loop containing nucleotide triphosphate hydrolases"/>
    <property type="match status" value="1"/>
</dbReference>
<reference evidence="3 4" key="1">
    <citation type="submission" date="2021-03" db="EMBL/GenBank/DDBJ databases">
        <title>Pseudidiomarina terrestris, a new bacterium isolated from saline soil.</title>
        <authorList>
            <person name="Galisteo C."/>
            <person name="De La Haba R."/>
            <person name="Sanchez-Porro C."/>
            <person name="Ventosa A."/>
        </authorList>
    </citation>
    <scope>NUCLEOTIDE SEQUENCE [LARGE SCALE GENOMIC DNA]</scope>
    <source>
        <strain evidence="3 4">1APP75-32.1</strain>
    </source>
</reference>
<dbReference type="InterPro" id="IPR011669">
    <property type="entry name" value="DgcN-like"/>
</dbReference>
<sequence>MNTIQIQSPYVIFLGDIEDKTLAKTGAGLAKWCQDDVLGQLRLPGCKVDLGLADISLDEAVANGAKSLVIGVATVGGSIHADWLPVFAKALDKGLDIVNGLHTDLATIPMLMAAQEHSAGRIINVRHVGRTLPIATGRKRTGLRLLTVGTDCAVGKKYTALELTRALNAKGIDATFRASGQTGIMIAGEGLPIDSIVSDFVSGASELLSPDNSAEHWDIIEGQGSLFNPSFSAVSMGLLHGSQPDAFILCHDIARERISTCPDYPIPDLQACIQLHLDCARIVNPQVRCVGVSVNTSSLDPDKRRDYLTRLQAELELPCVDPLIDGCEAFVTLIAKQFHQSETGKAHAES</sequence>
<dbReference type="AlphaFoldDB" id="A0AAW7QXJ6"/>
<dbReference type="InterPro" id="IPR035086">
    <property type="entry name" value="DgcN-like_C"/>
</dbReference>
<evidence type="ECO:0000259" key="2">
    <source>
        <dbReference type="Pfam" id="PF17396"/>
    </source>
</evidence>
<name>A0AAW7QXJ6_9GAMM</name>
<feature type="domain" description="D-glutamate N-acetyltransferase-like N-terminal" evidence="2">
    <location>
        <begin position="56"/>
        <end position="127"/>
    </location>
</feature>
<evidence type="ECO:0000313" key="4">
    <source>
        <dbReference type="Proteomes" id="UP001169492"/>
    </source>
</evidence>
<dbReference type="Gene3D" id="3.40.50.720">
    <property type="entry name" value="NAD(P)-binding Rossmann-like Domain"/>
    <property type="match status" value="1"/>
</dbReference>
<comment type="caution">
    <text evidence="3">The sequence shown here is derived from an EMBL/GenBank/DDBJ whole genome shotgun (WGS) entry which is preliminary data.</text>
</comment>
<accession>A0AAW7QXJ6</accession>
<dbReference type="Pfam" id="PF07755">
    <property type="entry name" value="DUF1611"/>
    <property type="match status" value="1"/>
</dbReference>
<organism evidence="3 4">
    <name type="scientific">Pseudidiomarina terrestris</name>
    <dbReference type="NCBI Taxonomy" id="2820060"/>
    <lineage>
        <taxon>Bacteria</taxon>
        <taxon>Pseudomonadati</taxon>
        <taxon>Pseudomonadota</taxon>
        <taxon>Gammaproteobacteria</taxon>
        <taxon>Alteromonadales</taxon>
        <taxon>Idiomarinaceae</taxon>
        <taxon>Pseudidiomarina</taxon>
    </lineage>
</organism>
<dbReference type="SUPFAM" id="SSF52540">
    <property type="entry name" value="P-loop containing nucleoside triphosphate hydrolases"/>
    <property type="match status" value="1"/>
</dbReference>
<dbReference type="Proteomes" id="UP001169492">
    <property type="component" value="Unassembled WGS sequence"/>
</dbReference>
<dbReference type="PANTHER" id="PTHR40690">
    <property type="entry name" value="GLL3100 PROTEIN"/>
    <property type="match status" value="1"/>
</dbReference>